<dbReference type="InterPro" id="IPR015947">
    <property type="entry name" value="PUA-like_sf"/>
</dbReference>
<feature type="domain" description="DUF3850" evidence="1">
    <location>
        <begin position="3"/>
        <end position="77"/>
    </location>
</feature>
<gene>
    <name evidence="2" type="ORF">PMYSY11_3135</name>
</gene>
<dbReference type="RefSeq" id="WP_150548750.1">
    <property type="nucleotide sequence ID" value="NZ_LR215729.2"/>
</dbReference>
<reference evidence="2" key="1">
    <citation type="submission" date="2019-02" db="EMBL/GenBank/DDBJ databases">
        <authorList>
            <consortium name="Genoscope - CEA"/>
            <person name="William W."/>
        </authorList>
    </citation>
    <scope>NUCLEOTIDE SEQUENCE [LARGE SCALE GENOMIC DNA]</scope>
    <source>
        <strain evidence="2">YSy11</strain>
    </source>
</reference>
<accession>A0A653E608</accession>
<dbReference type="AlphaFoldDB" id="A0A653E608"/>
<evidence type="ECO:0000313" key="2">
    <source>
        <dbReference type="EMBL" id="VEV98179.1"/>
    </source>
</evidence>
<name>A0A653E608_9PSED</name>
<evidence type="ECO:0000259" key="1">
    <source>
        <dbReference type="Pfam" id="PF12961"/>
    </source>
</evidence>
<protein>
    <recommendedName>
        <fullName evidence="1">DUF3850 domain-containing protein</fullName>
    </recommendedName>
</protein>
<sequence>MHHDLKIRKAFFEAVLSGDKTFEIRDNSDRGFQRGDTFKLIEMSDSAPTTIRSGRTFEGVITYVLDYKQQPGYVVFAFKKSPTDK</sequence>
<dbReference type="SUPFAM" id="SSF88697">
    <property type="entry name" value="PUA domain-like"/>
    <property type="match status" value="1"/>
</dbReference>
<dbReference type="Pfam" id="PF12961">
    <property type="entry name" value="DUF3850"/>
    <property type="match status" value="1"/>
</dbReference>
<dbReference type="Gene3D" id="2.30.130.30">
    <property type="entry name" value="Hypothetical protein"/>
    <property type="match status" value="1"/>
</dbReference>
<dbReference type="EMBL" id="LR215729">
    <property type="protein sequence ID" value="VEV98179.1"/>
    <property type="molecule type" value="Genomic_DNA"/>
</dbReference>
<dbReference type="InterPro" id="IPR039440">
    <property type="entry name" value="DUF3850"/>
</dbReference>
<proteinExistence type="predicted"/>
<organism evidence="2">
    <name type="scientific">Pseudomonas marincola</name>
    <dbReference type="NCBI Taxonomy" id="437900"/>
    <lineage>
        <taxon>Bacteria</taxon>
        <taxon>Pseudomonadati</taxon>
        <taxon>Pseudomonadota</taxon>
        <taxon>Gammaproteobacteria</taxon>
        <taxon>Pseudomonadales</taxon>
        <taxon>Pseudomonadaceae</taxon>
        <taxon>Pseudomonas</taxon>
    </lineage>
</organism>